<evidence type="ECO:0000313" key="3">
    <source>
        <dbReference type="Proteomes" id="UP000244889"/>
    </source>
</evidence>
<proteinExistence type="predicted"/>
<protein>
    <submittedName>
        <fullName evidence="1">Uncharacterized protein</fullName>
    </submittedName>
</protein>
<reference evidence="3" key="1">
    <citation type="submission" date="2018-03" db="EMBL/GenBank/DDBJ databases">
        <authorList>
            <person name="Batty M. E."/>
            <person name="Batty M E."/>
        </authorList>
    </citation>
    <scope>NUCLEOTIDE SEQUENCE [LARGE SCALE GENOMIC DNA]</scope>
</reference>
<dbReference type="AlphaFoldDB" id="A0A2R8EZ56"/>
<dbReference type="EMBL" id="OOHR01000002">
    <property type="protein sequence ID" value="SPM44450.1"/>
    <property type="molecule type" value="Genomic_DNA"/>
</dbReference>
<reference evidence="1" key="2">
    <citation type="submission" date="2018-03" db="EMBL/GenBank/DDBJ databases">
        <authorList>
            <person name="Keele B.F."/>
        </authorList>
    </citation>
    <scope>NUCLEOTIDE SEQUENCE [LARGE SCALE GENOMIC DNA]</scope>
    <source>
        <strain evidence="1">FPW1038</strain>
    </source>
</reference>
<accession>A0A2R8EZ56</accession>
<dbReference type="RefSeq" id="WP_108839501.1">
    <property type="nucleotide sequence ID" value="NZ_OOHR01000002.1"/>
</dbReference>
<evidence type="ECO:0000313" key="2">
    <source>
        <dbReference type="EMBL" id="SPM45780.1"/>
    </source>
</evidence>
<gene>
    <name evidence="1" type="ORF">FPW1038_00996</name>
    <name evidence="2" type="ORF">FPW1038_01999</name>
</gene>
<sequence length="406" mass="47189">MMEAAKDIIENIEKVTPELHTFDANKLYNILISTLNDISESSFQAFILTTGKDRISDFLLDWQNAALSECNSFTYKQLFAVIRRLTFPQFTMEINQHFFNKLQDLILDKIENISSTELHELIQLVSNVITNITNKKLNIKFEQNFLDTLCDNDSVHLRKLYNLNDTQVKKDIAILQYKNNNEGVSEEVTDLKFGNLHDYNCDRLVIALQKISLNDNNNLLRRWEEAISVKLSDTSSKNLIDIINIYWKRQYEGNSFFDRLQRCIFDKLEAFTIIELISLLEGFSKLNNIIVKNQLLAKWQKLLSENTCDRIKITRLNTIYSEDLLKIATALNSLNDSQEVELDKEFLEAFQGAITSTSNFREELSNRSYSPELCKIFKCFENLCSDFPEACYLSVQQSINDFENVC</sequence>
<name>A0A2R8EZ56_ORITS</name>
<dbReference type="Proteomes" id="UP000244889">
    <property type="component" value="Unassembled WGS sequence"/>
</dbReference>
<evidence type="ECO:0000313" key="1">
    <source>
        <dbReference type="EMBL" id="SPM44450.1"/>
    </source>
</evidence>
<dbReference type="EMBL" id="OOHR01000016">
    <property type="protein sequence ID" value="SPM45780.1"/>
    <property type="molecule type" value="Genomic_DNA"/>
</dbReference>
<organism evidence="1 3">
    <name type="scientific">Orientia tsutsugamushi</name>
    <name type="common">Rickettsia tsutsugamushi</name>
    <dbReference type="NCBI Taxonomy" id="784"/>
    <lineage>
        <taxon>Bacteria</taxon>
        <taxon>Pseudomonadati</taxon>
        <taxon>Pseudomonadota</taxon>
        <taxon>Alphaproteobacteria</taxon>
        <taxon>Rickettsiales</taxon>
        <taxon>Rickettsiaceae</taxon>
        <taxon>Rickettsieae</taxon>
        <taxon>Orientia</taxon>
    </lineage>
</organism>